<accession>A0AAW1PCS1</accession>
<organism evidence="4 5">
    <name type="scientific">Symbiochloris irregularis</name>
    <dbReference type="NCBI Taxonomy" id="706552"/>
    <lineage>
        <taxon>Eukaryota</taxon>
        <taxon>Viridiplantae</taxon>
        <taxon>Chlorophyta</taxon>
        <taxon>core chlorophytes</taxon>
        <taxon>Trebouxiophyceae</taxon>
        <taxon>Trebouxiales</taxon>
        <taxon>Trebouxiaceae</taxon>
        <taxon>Symbiochloris</taxon>
    </lineage>
</organism>
<dbReference type="AlphaFoldDB" id="A0AAW1PCS1"/>
<dbReference type="InterPro" id="IPR037516">
    <property type="entry name" value="Tripartite_DENN"/>
</dbReference>
<evidence type="ECO:0000313" key="4">
    <source>
        <dbReference type="EMBL" id="KAK9805887.1"/>
    </source>
</evidence>
<dbReference type="PANTHER" id="PTHR13677:SF0">
    <property type="entry name" value="LD41638P"/>
    <property type="match status" value="1"/>
</dbReference>
<dbReference type="InterPro" id="IPR024224">
    <property type="entry name" value="DENND6"/>
</dbReference>
<proteinExistence type="inferred from homology"/>
<protein>
    <recommendedName>
        <fullName evidence="3">UDENN domain-containing protein</fullName>
    </recommendedName>
</protein>
<evidence type="ECO:0000313" key="5">
    <source>
        <dbReference type="Proteomes" id="UP001465755"/>
    </source>
</evidence>
<gene>
    <name evidence="4" type="ORF">WJX73_001357</name>
</gene>
<comment type="caution">
    <text evidence="4">The sequence shown here is derived from an EMBL/GenBank/DDBJ whole genome shotgun (WGS) entry which is preliminary data.</text>
</comment>
<comment type="similarity">
    <text evidence="1">Belongs to the DENND6 family.</text>
</comment>
<dbReference type="EMBL" id="JALJOQ010000040">
    <property type="protein sequence ID" value="KAK9805887.1"/>
    <property type="molecule type" value="Genomic_DNA"/>
</dbReference>
<feature type="domain" description="UDENN" evidence="3">
    <location>
        <begin position="11"/>
        <end position="521"/>
    </location>
</feature>
<feature type="region of interest" description="Disordered" evidence="2">
    <location>
        <begin position="327"/>
        <end position="360"/>
    </location>
</feature>
<feature type="region of interest" description="Disordered" evidence="2">
    <location>
        <begin position="75"/>
        <end position="95"/>
    </location>
</feature>
<keyword evidence="5" id="KW-1185">Reference proteome</keyword>
<feature type="region of interest" description="Disordered" evidence="2">
    <location>
        <begin position="448"/>
        <end position="468"/>
    </location>
</feature>
<dbReference type="PANTHER" id="PTHR13677">
    <property type="entry name" value="LD41638P"/>
    <property type="match status" value="1"/>
</dbReference>
<evidence type="ECO:0000256" key="1">
    <source>
        <dbReference type="ARBA" id="ARBA00007159"/>
    </source>
</evidence>
<sequence length="658" mass="71609">MLESFHSDWLLGICSVLFDIDVGQKVLDTYPPGALTAEEESDIAFHAFPDSLSAELHSRTSVRDSTFFFRIKRKHGGDAQAGQGHSSKPAEQQRHYSSHQSEVLYGFVFCRQRQDDRLQRGAEQQSVVLLSAFPYSSVLAPLCQYAGPLYFNRGAQALQEVYDEVLEWPPPCHGVRSTVSMGGRGLLSQVPDPATLPPPAPESGWEKAPGPSEELLGPFFEADVFTPLRDVLDQAWTIWEMVVTAQPILIVAPSPGECCNAVAALLAIATPLPYSTDFRPYFTIHDAEYALLAAGAIPDNSNALPRLLGVTNLYFLKGMATWPNVLATGRRPPSATAHRQGGPSSAGSKPSPPPPQPSRFSRINRAVRRRSAQSLLSDYAPSLWCNYKPLTRPDKQLLDRLVQPEEDEAPAKAARIRAANSSALRKHFLALTQALLEPLLPFCSPPTAAPAAPASTAQNGDGSSRPPSPLASFSHAAFLEGLQANKKQISHVLLERFPSRAACVQFYRRFLESPNFSSWLERRRQAALAAEAHQQALDAGSLPAVLSTMSDVQLIERFAQLETALDSAGHAPASAVGPGGLHHQRPPRHQLGPHTKMTQQQLAAEEAAALKAEALAVFEAMPRDLQHAVLSSPSRAALLHRLSQSRPRVPGHVQAQLR</sequence>
<reference evidence="4 5" key="1">
    <citation type="journal article" date="2024" name="Nat. Commun.">
        <title>Phylogenomics reveals the evolutionary origins of lichenization in chlorophyte algae.</title>
        <authorList>
            <person name="Puginier C."/>
            <person name="Libourel C."/>
            <person name="Otte J."/>
            <person name="Skaloud P."/>
            <person name="Haon M."/>
            <person name="Grisel S."/>
            <person name="Petersen M."/>
            <person name="Berrin J.G."/>
            <person name="Delaux P.M."/>
            <person name="Dal Grande F."/>
            <person name="Keller J."/>
        </authorList>
    </citation>
    <scope>NUCLEOTIDE SEQUENCE [LARGE SCALE GENOMIC DNA]</scope>
    <source>
        <strain evidence="4 5">SAG 2036</strain>
    </source>
</reference>
<dbReference type="GO" id="GO:0055037">
    <property type="term" value="C:recycling endosome"/>
    <property type="evidence" value="ECO:0007669"/>
    <property type="project" value="TreeGrafter"/>
</dbReference>
<dbReference type="Proteomes" id="UP001465755">
    <property type="component" value="Unassembled WGS sequence"/>
</dbReference>
<dbReference type="GO" id="GO:0005085">
    <property type="term" value="F:guanyl-nucleotide exchange factor activity"/>
    <property type="evidence" value="ECO:0007669"/>
    <property type="project" value="InterPro"/>
</dbReference>
<name>A0AAW1PCS1_9CHLO</name>
<evidence type="ECO:0000256" key="2">
    <source>
        <dbReference type="SAM" id="MobiDB-lite"/>
    </source>
</evidence>
<evidence type="ECO:0000259" key="3">
    <source>
        <dbReference type="PROSITE" id="PS50211"/>
    </source>
</evidence>
<dbReference type="PROSITE" id="PS50211">
    <property type="entry name" value="DENN"/>
    <property type="match status" value="1"/>
</dbReference>